<evidence type="ECO:0000256" key="2">
    <source>
        <dbReference type="SAM" id="SignalP"/>
    </source>
</evidence>
<protein>
    <recommendedName>
        <fullName evidence="5">DUF4878 domain-containing protein</fullName>
    </recommendedName>
</protein>
<dbReference type="PROSITE" id="PS51257">
    <property type="entry name" value="PROKAR_LIPOPROTEIN"/>
    <property type="match status" value="1"/>
</dbReference>
<name>A0A3N9P576_9BACL</name>
<accession>A0A3N9P576</accession>
<dbReference type="Proteomes" id="UP000282529">
    <property type="component" value="Unassembled WGS sequence"/>
</dbReference>
<feature type="compositionally biased region" description="Low complexity" evidence="1">
    <location>
        <begin position="33"/>
        <end position="49"/>
    </location>
</feature>
<dbReference type="AlphaFoldDB" id="A0A3N9P576"/>
<keyword evidence="2" id="KW-0732">Signal</keyword>
<dbReference type="OrthoDB" id="2605967at2"/>
<evidence type="ECO:0000313" key="3">
    <source>
        <dbReference type="EMBL" id="RQW10895.1"/>
    </source>
</evidence>
<reference evidence="3 4" key="1">
    <citation type="submission" date="2018-11" db="EMBL/GenBank/DDBJ databases">
        <title>Genome sequence of strain 7197.</title>
        <authorList>
            <person name="Gao J."/>
            <person name="Sun J."/>
        </authorList>
    </citation>
    <scope>NUCLEOTIDE SEQUENCE [LARGE SCALE GENOMIC DNA]</scope>
    <source>
        <strain evidence="3 4">7197</strain>
    </source>
</reference>
<gene>
    <name evidence="3" type="ORF">EH198_14170</name>
</gene>
<proteinExistence type="predicted"/>
<comment type="caution">
    <text evidence="3">The sequence shown here is derived from an EMBL/GenBank/DDBJ whole genome shotgun (WGS) entry which is preliminary data.</text>
</comment>
<evidence type="ECO:0008006" key="5">
    <source>
        <dbReference type="Google" id="ProtNLM"/>
    </source>
</evidence>
<dbReference type="RefSeq" id="WP_124696171.1">
    <property type="nucleotide sequence ID" value="NZ_JBHUFE010000013.1"/>
</dbReference>
<dbReference type="EMBL" id="RQPI01000007">
    <property type="protein sequence ID" value="RQW10895.1"/>
    <property type="molecule type" value="Genomic_DNA"/>
</dbReference>
<evidence type="ECO:0000256" key="1">
    <source>
        <dbReference type="SAM" id="MobiDB-lite"/>
    </source>
</evidence>
<sequence length="164" mass="17865">MKKMIVYGFALLSAAVLMTSCAKNSDTGIQGESSAPSASPSSVQDESPSSLKAGVFVNVENSSEPLLNEEIKRLLQTALTSMANKDTEAFRSVFADDRSSDAQLHLLNSDYAFNQLGTVQQDHANRIVVEIIGKAKQDIGITDTYLYFYFVKNAQGQWFLGAID</sequence>
<keyword evidence="4" id="KW-1185">Reference proteome</keyword>
<feature type="region of interest" description="Disordered" evidence="1">
    <location>
        <begin position="27"/>
        <end position="49"/>
    </location>
</feature>
<organism evidence="3 4">
    <name type="scientific">Paenibacillus rhizophilus</name>
    <dbReference type="NCBI Taxonomy" id="1850366"/>
    <lineage>
        <taxon>Bacteria</taxon>
        <taxon>Bacillati</taxon>
        <taxon>Bacillota</taxon>
        <taxon>Bacilli</taxon>
        <taxon>Bacillales</taxon>
        <taxon>Paenibacillaceae</taxon>
        <taxon>Paenibacillus</taxon>
    </lineage>
</organism>
<evidence type="ECO:0000313" key="4">
    <source>
        <dbReference type="Proteomes" id="UP000282529"/>
    </source>
</evidence>
<feature type="signal peptide" evidence="2">
    <location>
        <begin position="1"/>
        <end position="22"/>
    </location>
</feature>
<feature type="chain" id="PRO_5018208118" description="DUF4878 domain-containing protein" evidence="2">
    <location>
        <begin position="23"/>
        <end position="164"/>
    </location>
</feature>